<evidence type="ECO:0000256" key="3">
    <source>
        <dbReference type="PROSITE-ProRule" id="PRU00492"/>
    </source>
</evidence>
<dbReference type="AlphaFoldDB" id="A0A2G9YTF0"/>
<evidence type="ECO:0000313" key="6">
    <source>
        <dbReference type="Proteomes" id="UP000229054"/>
    </source>
</evidence>
<evidence type="ECO:0000256" key="1">
    <source>
        <dbReference type="ARBA" id="ARBA00022741"/>
    </source>
</evidence>
<feature type="non-terminal residue" evidence="5">
    <location>
        <position position="55"/>
    </location>
</feature>
<gene>
    <name evidence="5" type="ORF">COX38_00005</name>
</gene>
<keyword evidence="2 3" id="KW-0067">ATP-binding</keyword>
<comment type="caution">
    <text evidence="5">The sequence shown here is derived from an EMBL/GenBank/DDBJ whole genome shotgun (WGS) entry which is preliminary data.</text>
</comment>
<dbReference type="EMBL" id="PCRN01000001">
    <property type="protein sequence ID" value="PIP22534.1"/>
    <property type="molecule type" value="Genomic_DNA"/>
</dbReference>
<dbReference type="Pfam" id="PF03477">
    <property type="entry name" value="ATP-cone"/>
    <property type="match status" value="1"/>
</dbReference>
<protein>
    <recommendedName>
        <fullName evidence="4">ATP-cone domain-containing protein</fullName>
    </recommendedName>
</protein>
<name>A0A2G9YTF0_9BACT</name>
<organism evidence="5 6">
    <name type="scientific">Candidatus Nealsonbacteria bacterium CG23_combo_of_CG06-09_8_20_14_all_39_25</name>
    <dbReference type="NCBI Taxonomy" id="1974723"/>
    <lineage>
        <taxon>Bacteria</taxon>
        <taxon>Candidatus Nealsoniibacteriota</taxon>
    </lineage>
</organism>
<dbReference type="Proteomes" id="UP000229054">
    <property type="component" value="Unassembled WGS sequence"/>
</dbReference>
<evidence type="ECO:0000259" key="4">
    <source>
        <dbReference type="PROSITE" id="PS51161"/>
    </source>
</evidence>
<dbReference type="GO" id="GO:0005524">
    <property type="term" value="F:ATP binding"/>
    <property type="evidence" value="ECO:0007669"/>
    <property type="project" value="UniProtKB-UniRule"/>
</dbReference>
<reference evidence="5 6" key="1">
    <citation type="submission" date="2017-09" db="EMBL/GenBank/DDBJ databases">
        <title>Depth-based differentiation of microbial function through sediment-hosted aquifers and enrichment of novel symbionts in the deep terrestrial subsurface.</title>
        <authorList>
            <person name="Probst A.J."/>
            <person name="Ladd B."/>
            <person name="Jarett J.K."/>
            <person name="Geller-Mcgrath D.E."/>
            <person name="Sieber C.M."/>
            <person name="Emerson J.B."/>
            <person name="Anantharaman K."/>
            <person name="Thomas B.C."/>
            <person name="Malmstrom R."/>
            <person name="Stieglmeier M."/>
            <person name="Klingl A."/>
            <person name="Woyke T."/>
            <person name="Ryan C.M."/>
            <person name="Banfield J.F."/>
        </authorList>
    </citation>
    <scope>NUCLEOTIDE SEQUENCE [LARGE SCALE GENOMIC DNA]</scope>
    <source>
        <strain evidence="5">CG23_combo_of_CG06-09_8_20_14_all_39_25</strain>
    </source>
</reference>
<keyword evidence="1 3" id="KW-0547">Nucleotide-binding</keyword>
<feature type="domain" description="ATP-cone" evidence="4">
    <location>
        <begin position="3"/>
        <end position="55"/>
    </location>
</feature>
<dbReference type="InterPro" id="IPR005144">
    <property type="entry name" value="ATP-cone_dom"/>
</dbReference>
<sequence length="55" mass="5898">MASLVVKKDGSKEPFQAEKIENAIRAAAQRTDLSEERTNEVVKQVSAGVLQLAAA</sequence>
<evidence type="ECO:0000256" key="2">
    <source>
        <dbReference type="ARBA" id="ARBA00022840"/>
    </source>
</evidence>
<proteinExistence type="predicted"/>
<evidence type="ECO:0000313" key="5">
    <source>
        <dbReference type="EMBL" id="PIP22534.1"/>
    </source>
</evidence>
<accession>A0A2G9YTF0</accession>
<dbReference type="PROSITE" id="PS51161">
    <property type="entry name" value="ATP_CONE"/>
    <property type="match status" value="1"/>
</dbReference>